<dbReference type="Pfam" id="PF00069">
    <property type="entry name" value="Pkinase"/>
    <property type="match status" value="1"/>
</dbReference>
<dbReference type="Gene3D" id="1.10.510.10">
    <property type="entry name" value="Transferase(Phosphotransferase) domain 1"/>
    <property type="match status" value="1"/>
</dbReference>
<dbReference type="OrthoDB" id="5979581at2759"/>
<feature type="domain" description="Protein kinase" evidence="1">
    <location>
        <begin position="22"/>
        <end position="287"/>
    </location>
</feature>
<dbReference type="EMBL" id="KL367677">
    <property type="protein sequence ID" value="KFD60293.1"/>
    <property type="molecule type" value="Genomic_DNA"/>
</dbReference>
<dbReference type="Proteomes" id="UP000030758">
    <property type="component" value="Unassembled WGS sequence"/>
</dbReference>
<dbReference type="Proteomes" id="UP000030764">
    <property type="component" value="Unassembled WGS sequence"/>
</dbReference>
<proteinExistence type="predicted"/>
<name>A0A085MSU7_9BILA</name>
<dbReference type="SMART" id="SM00220">
    <property type="entry name" value="S_TKc"/>
    <property type="match status" value="1"/>
</dbReference>
<dbReference type="SUPFAM" id="SSF56112">
    <property type="entry name" value="Protein kinase-like (PK-like)"/>
    <property type="match status" value="1"/>
</dbReference>
<evidence type="ECO:0000313" key="2">
    <source>
        <dbReference type="EMBL" id="KFD47303.1"/>
    </source>
</evidence>
<dbReference type="InterPro" id="IPR050235">
    <property type="entry name" value="CK1_Ser-Thr_kinase"/>
</dbReference>
<gene>
    <name evidence="2" type="ORF">M513_11813</name>
    <name evidence="3" type="ORF">M514_11813</name>
</gene>
<dbReference type="PANTHER" id="PTHR11909">
    <property type="entry name" value="CASEIN KINASE-RELATED"/>
    <property type="match status" value="1"/>
</dbReference>
<organism evidence="3">
    <name type="scientific">Trichuris suis</name>
    <name type="common">pig whipworm</name>
    <dbReference type="NCBI Taxonomy" id="68888"/>
    <lineage>
        <taxon>Eukaryota</taxon>
        <taxon>Metazoa</taxon>
        <taxon>Ecdysozoa</taxon>
        <taxon>Nematoda</taxon>
        <taxon>Enoplea</taxon>
        <taxon>Dorylaimia</taxon>
        <taxon>Trichinellida</taxon>
        <taxon>Trichuridae</taxon>
        <taxon>Trichuris</taxon>
    </lineage>
</organism>
<dbReference type="EMBL" id="KL363332">
    <property type="protein sequence ID" value="KFD47303.1"/>
    <property type="molecule type" value="Genomic_DNA"/>
</dbReference>
<protein>
    <recommendedName>
        <fullName evidence="1">Protein kinase domain-containing protein</fullName>
    </recommendedName>
</protein>
<dbReference type="PROSITE" id="PS50011">
    <property type="entry name" value="PROTEIN_KINASE_DOM"/>
    <property type="match status" value="1"/>
</dbReference>
<dbReference type="GO" id="GO:0005524">
    <property type="term" value="F:ATP binding"/>
    <property type="evidence" value="ECO:0007669"/>
    <property type="project" value="InterPro"/>
</dbReference>
<sequence length="344" mass="39295">MGGGGEEAGALLHEGDCVDDRWVVEKVLGKGGFGAVYEVYDKNLKKYEAMKIELNAQDFRTLKLEVVVLKELNGRQARHVCQLFGIGKKSSYCFIVMTLVGPSFNSMLESLRPKFPDGRTRFTLRSCLHLAQKSLESLQDLHVAGYLHRDIKPQNFATGRPPDYRDVFCLDFGMCRKYVKEDGKLRRPREKVGFRGTLYYASVDVLKGEEQARKDDLWSWFFMLVRMTVGQVPWRTFCPPRNASVAKQAAAFGQAKSKALASITSFCEGCPAEFVMIGEHLNILTYYDEPNYELCYNQLNAIMQRKNYQEWFPLDWEQEGEYHAETIAAPMHDMMPNEKNDGGD</sequence>
<reference evidence="3 4" key="1">
    <citation type="journal article" date="2014" name="Nat. Genet.">
        <title>Genome and transcriptome of the porcine whipworm Trichuris suis.</title>
        <authorList>
            <person name="Jex A.R."/>
            <person name="Nejsum P."/>
            <person name="Schwarz E.M."/>
            <person name="Hu L."/>
            <person name="Young N.D."/>
            <person name="Hall R.S."/>
            <person name="Korhonen P.K."/>
            <person name="Liao S."/>
            <person name="Thamsborg S."/>
            <person name="Xia J."/>
            <person name="Xu P."/>
            <person name="Wang S."/>
            <person name="Scheerlinck J.P."/>
            <person name="Hofmann A."/>
            <person name="Sternberg P.W."/>
            <person name="Wang J."/>
            <person name="Gasser R.B."/>
        </authorList>
    </citation>
    <scope>NUCLEOTIDE SEQUENCE [LARGE SCALE GENOMIC DNA]</scope>
    <source>
        <strain evidence="3">DCEP-RM93F</strain>
        <strain evidence="2">DCEP-RM93M</strain>
    </source>
</reference>
<dbReference type="GO" id="GO:0004672">
    <property type="term" value="F:protein kinase activity"/>
    <property type="evidence" value="ECO:0007669"/>
    <property type="project" value="InterPro"/>
</dbReference>
<dbReference type="InterPro" id="IPR011009">
    <property type="entry name" value="Kinase-like_dom_sf"/>
</dbReference>
<keyword evidence="4" id="KW-1185">Reference proteome</keyword>
<dbReference type="AlphaFoldDB" id="A0A085MSU7"/>
<evidence type="ECO:0000313" key="3">
    <source>
        <dbReference type="EMBL" id="KFD60293.1"/>
    </source>
</evidence>
<dbReference type="InterPro" id="IPR000719">
    <property type="entry name" value="Prot_kinase_dom"/>
</dbReference>
<evidence type="ECO:0000313" key="4">
    <source>
        <dbReference type="Proteomes" id="UP000030764"/>
    </source>
</evidence>
<accession>A0A085MSU7</accession>
<evidence type="ECO:0000259" key="1">
    <source>
        <dbReference type="PROSITE" id="PS50011"/>
    </source>
</evidence>